<dbReference type="InterPro" id="IPR008927">
    <property type="entry name" value="6-PGluconate_DH-like_C_sf"/>
</dbReference>
<dbReference type="GO" id="GO:0051287">
    <property type="term" value="F:NAD binding"/>
    <property type="evidence" value="ECO:0007669"/>
    <property type="project" value="InterPro"/>
</dbReference>
<name>A0A098S4J6_9BACT</name>
<feature type="binding site" evidence="9">
    <location>
        <position position="151"/>
    </location>
    <ligand>
        <name>sn-glycerol 3-phosphate</name>
        <dbReference type="ChEBI" id="CHEBI:57597"/>
    </ligand>
</feature>
<dbReference type="PANTHER" id="PTHR11728">
    <property type="entry name" value="GLYCEROL-3-PHOSPHATE DEHYDROGENASE"/>
    <property type="match status" value="1"/>
</dbReference>
<feature type="binding site" evidence="9">
    <location>
        <position position="17"/>
    </location>
    <ligand>
        <name>NADPH</name>
        <dbReference type="ChEBI" id="CHEBI:57783"/>
    </ligand>
</feature>
<dbReference type="GO" id="GO:0046168">
    <property type="term" value="P:glycerol-3-phosphate catabolic process"/>
    <property type="evidence" value="ECO:0007669"/>
    <property type="project" value="InterPro"/>
</dbReference>
<keyword evidence="5 9" id="KW-0520">NAD</keyword>
<feature type="binding site" evidence="9">
    <location>
        <position position="296"/>
    </location>
    <ligand>
        <name>NADPH</name>
        <dbReference type="ChEBI" id="CHEBI:57783"/>
    </ligand>
</feature>
<evidence type="ECO:0000256" key="2">
    <source>
        <dbReference type="ARBA" id="ARBA00022516"/>
    </source>
</evidence>
<feature type="binding site" evidence="12">
    <location>
        <position position="270"/>
    </location>
    <ligand>
        <name>NAD(+)</name>
        <dbReference type="ChEBI" id="CHEBI:57540"/>
    </ligand>
</feature>
<feature type="binding site" evidence="12">
    <location>
        <position position="155"/>
    </location>
    <ligand>
        <name>NAD(+)</name>
        <dbReference type="ChEBI" id="CHEBI:57540"/>
    </ligand>
</feature>
<dbReference type="Pfam" id="PF07479">
    <property type="entry name" value="NAD_Gly3P_dh_C"/>
    <property type="match status" value="1"/>
</dbReference>
<evidence type="ECO:0000259" key="15">
    <source>
        <dbReference type="Pfam" id="PF01210"/>
    </source>
</evidence>
<evidence type="ECO:0000256" key="10">
    <source>
        <dbReference type="PIRSR" id="PIRSR000114-1"/>
    </source>
</evidence>
<dbReference type="OrthoDB" id="9812273at2"/>
<feature type="binding site" evidence="9">
    <location>
        <position position="294"/>
    </location>
    <ligand>
        <name>NADPH</name>
        <dbReference type="ChEBI" id="CHEBI:57783"/>
    </ligand>
</feature>
<organism evidence="17 18">
    <name type="scientific">Phaeodactylibacter xiamenensis</name>
    <dbReference type="NCBI Taxonomy" id="1524460"/>
    <lineage>
        <taxon>Bacteria</taxon>
        <taxon>Pseudomonadati</taxon>
        <taxon>Bacteroidota</taxon>
        <taxon>Saprospiria</taxon>
        <taxon>Saprospirales</taxon>
        <taxon>Haliscomenobacteraceae</taxon>
        <taxon>Phaeodactylibacter</taxon>
    </lineage>
</organism>
<evidence type="ECO:0000256" key="3">
    <source>
        <dbReference type="ARBA" id="ARBA00022857"/>
    </source>
</evidence>
<dbReference type="Pfam" id="PF01210">
    <property type="entry name" value="NAD_Gly3P_dh_N"/>
    <property type="match status" value="1"/>
</dbReference>
<comment type="caution">
    <text evidence="17">The sequence shown here is derived from an EMBL/GenBank/DDBJ whole genome shotgun (WGS) entry which is preliminary data.</text>
</comment>
<keyword evidence="3 9" id="KW-0521">NADP</keyword>
<dbReference type="SUPFAM" id="SSF48179">
    <property type="entry name" value="6-phosphogluconate dehydrogenase C-terminal domain-like"/>
    <property type="match status" value="1"/>
</dbReference>
<evidence type="ECO:0000259" key="16">
    <source>
        <dbReference type="Pfam" id="PF07479"/>
    </source>
</evidence>
<dbReference type="PRINTS" id="PR00077">
    <property type="entry name" value="GPDHDRGNASE"/>
</dbReference>
<evidence type="ECO:0000256" key="4">
    <source>
        <dbReference type="ARBA" id="ARBA00023002"/>
    </source>
</evidence>
<feature type="binding site" evidence="9">
    <location>
        <position position="259"/>
    </location>
    <ligand>
        <name>sn-glycerol 3-phosphate</name>
        <dbReference type="ChEBI" id="CHEBI:57597"/>
    </ligand>
</feature>
<dbReference type="UniPathway" id="UPA00940"/>
<comment type="catalytic activity">
    <reaction evidence="9 14">
        <text>sn-glycerol 3-phosphate + NADP(+) = dihydroxyacetone phosphate + NADPH + H(+)</text>
        <dbReference type="Rhea" id="RHEA:11096"/>
        <dbReference type="ChEBI" id="CHEBI:15378"/>
        <dbReference type="ChEBI" id="CHEBI:57597"/>
        <dbReference type="ChEBI" id="CHEBI:57642"/>
        <dbReference type="ChEBI" id="CHEBI:57783"/>
        <dbReference type="ChEBI" id="CHEBI:58349"/>
        <dbReference type="EC" id="1.1.1.94"/>
    </reaction>
</comment>
<comment type="caution">
    <text evidence="9">Lacks conserved residue(s) required for the propagation of feature annotation.</text>
</comment>
<feature type="binding site" evidence="12">
    <location>
        <begin position="14"/>
        <end position="19"/>
    </location>
    <ligand>
        <name>NAD(+)</name>
        <dbReference type="ChEBI" id="CHEBI:57540"/>
    </ligand>
</feature>
<dbReference type="InterPro" id="IPR013328">
    <property type="entry name" value="6PGD_dom2"/>
</dbReference>
<proteinExistence type="inferred from homology"/>
<feature type="binding site" evidence="9">
    <location>
        <position position="18"/>
    </location>
    <ligand>
        <name>NADPH</name>
        <dbReference type="ChEBI" id="CHEBI:57783"/>
    </ligand>
</feature>
<feature type="domain" description="Glycerol-3-phosphate dehydrogenase NAD-dependent C-terminal" evidence="16">
    <location>
        <begin position="195"/>
        <end position="335"/>
    </location>
</feature>
<dbReference type="Gene3D" id="1.10.1040.10">
    <property type="entry name" value="N-(1-d-carboxylethyl)-l-norvaline Dehydrogenase, domain 2"/>
    <property type="match status" value="1"/>
</dbReference>
<dbReference type="Proteomes" id="UP000029736">
    <property type="component" value="Unassembled WGS sequence"/>
</dbReference>
<evidence type="ECO:0000256" key="14">
    <source>
        <dbReference type="RuleBase" id="RU000439"/>
    </source>
</evidence>
<dbReference type="InterPro" id="IPR006109">
    <property type="entry name" value="G3P_DH_NAD-dep_C"/>
</dbReference>
<feature type="active site" description="Proton acceptor" evidence="9 10">
    <location>
        <position position="206"/>
    </location>
</feature>
<evidence type="ECO:0000313" key="18">
    <source>
        <dbReference type="Proteomes" id="UP000029736"/>
    </source>
</evidence>
<dbReference type="GO" id="GO:0005829">
    <property type="term" value="C:cytosol"/>
    <property type="evidence" value="ECO:0007669"/>
    <property type="project" value="TreeGrafter"/>
</dbReference>
<dbReference type="SUPFAM" id="SSF51735">
    <property type="entry name" value="NAD(P)-binding Rossmann-fold domains"/>
    <property type="match status" value="1"/>
</dbReference>
<feature type="binding site" evidence="9">
    <location>
        <position position="270"/>
    </location>
    <ligand>
        <name>NADPH</name>
        <dbReference type="ChEBI" id="CHEBI:57783"/>
    </ligand>
</feature>
<feature type="binding site" evidence="9">
    <location>
        <position position="271"/>
    </location>
    <ligand>
        <name>sn-glycerol 3-phosphate</name>
        <dbReference type="ChEBI" id="CHEBI:57597"/>
    </ligand>
</feature>
<dbReference type="Gene3D" id="3.40.50.720">
    <property type="entry name" value="NAD(P)-binding Rossmann-like Domain"/>
    <property type="match status" value="1"/>
</dbReference>
<feature type="binding site" evidence="9">
    <location>
        <position position="107"/>
    </location>
    <ligand>
        <name>sn-glycerol 3-phosphate</name>
        <dbReference type="ChEBI" id="CHEBI:57597"/>
    </ligand>
</feature>
<keyword evidence="2 9" id="KW-0444">Lipid biosynthesis</keyword>
<evidence type="ECO:0000256" key="5">
    <source>
        <dbReference type="ARBA" id="ARBA00023027"/>
    </source>
</evidence>
<keyword evidence="8 9" id="KW-1208">Phospholipid metabolism</keyword>
<dbReference type="EC" id="1.1.1.94" evidence="9"/>
<gene>
    <name evidence="9" type="primary">gpsA</name>
    <name evidence="17" type="ORF">IX84_23575</name>
</gene>
<sequence length="350" mass="38161">MPSIAVEQPVGIIGAGSFGTAIANLLAYNVDVLLYSRQAPLVQQINETHRHLDVDLSPRVRATNDLQELAQSCTLLFPVVPSNSFRKMMHSLGPHLRPYHILIHGTKGFDAPEQLFQDTDDGKPVSRSDVSTMSEVILQESVVRRVGCLSGPNLASEIMEGQPTATVIGSAYDEVISIGKQVLSSEHFHVFGTYDLLGAELAGALKNIIAIGSGVLKGKGLGKNIQAMLITRGLTEMVYFGNAMGSQSSAFFGTAGIGDLVATATSKDSRNFTFGYRLGQGEAIEDIEATMPELAEGVRTLQIARKLARHYKLRVPITDMLYKIVFENFDIDRAIHFLITYPYDVDVDFI</sequence>
<feature type="binding site" evidence="9">
    <location>
        <position position="37"/>
    </location>
    <ligand>
        <name>NADPH</name>
        <dbReference type="ChEBI" id="CHEBI:57783"/>
    </ligand>
</feature>
<evidence type="ECO:0000256" key="7">
    <source>
        <dbReference type="ARBA" id="ARBA00023209"/>
    </source>
</evidence>
<evidence type="ECO:0000256" key="9">
    <source>
        <dbReference type="HAMAP-Rule" id="MF_00394"/>
    </source>
</evidence>
<keyword evidence="9" id="KW-0963">Cytoplasm</keyword>
<feature type="binding site" evidence="9">
    <location>
        <position position="155"/>
    </location>
    <ligand>
        <name>NADPH</name>
        <dbReference type="ChEBI" id="CHEBI:57783"/>
    </ligand>
</feature>
<comment type="function">
    <text evidence="9">Catalyzes the reduction of the glycolytic intermediate dihydroxyacetone phosphate (DHAP) to sn-glycerol 3-phosphate (G3P), the key precursor for phospholipid synthesis.</text>
</comment>
<comment type="pathway">
    <text evidence="9">Membrane lipid metabolism; glycerophospholipid metabolism.</text>
</comment>
<feature type="domain" description="Glycerol-3-phosphate dehydrogenase NAD-dependent N-terminal" evidence="15">
    <location>
        <begin position="10"/>
        <end position="172"/>
    </location>
</feature>
<accession>A0A098S4J6</accession>
<dbReference type="GO" id="GO:0006650">
    <property type="term" value="P:glycerophospholipid metabolic process"/>
    <property type="evidence" value="ECO:0007669"/>
    <property type="project" value="UniProtKB-UniRule"/>
</dbReference>
<evidence type="ECO:0000256" key="13">
    <source>
        <dbReference type="RuleBase" id="RU000437"/>
    </source>
</evidence>
<keyword evidence="18" id="KW-1185">Reference proteome</keyword>
<evidence type="ECO:0000256" key="8">
    <source>
        <dbReference type="ARBA" id="ARBA00023264"/>
    </source>
</evidence>
<comment type="similarity">
    <text evidence="1 9 13">Belongs to the NAD-dependent glycerol-3-phosphate dehydrogenase family.</text>
</comment>
<feature type="binding site" evidence="9">
    <location>
        <position position="206"/>
    </location>
    <ligand>
        <name>sn-glycerol 3-phosphate</name>
        <dbReference type="ChEBI" id="CHEBI:57597"/>
    </ligand>
</feature>
<keyword evidence="7 9" id="KW-0594">Phospholipid biosynthesis</keyword>
<feature type="binding site" evidence="11">
    <location>
        <position position="107"/>
    </location>
    <ligand>
        <name>substrate</name>
    </ligand>
</feature>
<evidence type="ECO:0000256" key="1">
    <source>
        <dbReference type="ARBA" id="ARBA00011009"/>
    </source>
</evidence>
<keyword evidence="9" id="KW-0547">Nucleotide-binding</keyword>
<dbReference type="PROSITE" id="PS00957">
    <property type="entry name" value="NAD_G3PDH"/>
    <property type="match status" value="1"/>
</dbReference>
<protein>
    <recommendedName>
        <fullName evidence="9">Glycerol-3-phosphate dehydrogenase [NAD(P)+]</fullName>
        <ecNumber evidence="9">1.1.1.94</ecNumber>
    </recommendedName>
    <alternativeName>
        <fullName evidence="9">NAD(P)(+)-dependent glycerol-3-phosphate dehydrogenase</fullName>
    </alternativeName>
    <alternativeName>
        <fullName evidence="9">NAD(P)H-dependent dihydroxyacetone-phosphate reductase</fullName>
    </alternativeName>
</protein>
<dbReference type="NCBIfam" id="NF000942">
    <property type="entry name" value="PRK00094.1-4"/>
    <property type="match status" value="1"/>
</dbReference>
<evidence type="ECO:0000313" key="17">
    <source>
        <dbReference type="EMBL" id="KGE86117.1"/>
    </source>
</evidence>
<feature type="binding site" evidence="11">
    <location>
        <begin position="270"/>
        <end position="271"/>
    </location>
    <ligand>
        <name>substrate</name>
    </ligand>
</feature>
<dbReference type="FunFam" id="1.10.1040.10:FF:000001">
    <property type="entry name" value="Glycerol-3-phosphate dehydrogenase [NAD(P)+]"/>
    <property type="match status" value="1"/>
</dbReference>
<dbReference type="PANTHER" id="PTHR11728:SF1">
    <property type="entry name" value="GLYCEROL-3-PHOSPHATE DEHYDROGENASE [NAD(+)] 2, CHLOROPLASTIC"/>
    <property type="match status" value="1"/>
</dbReference>
<dbReference type="GO" id="GO:0141153">
    <property type="term" value="F:glycerol-3-phosphate dehydrogenase (NADP+) activity"/>
    <property type="evidence" value="ECO:0007669"/>
    <property type="project" value="RHEA"/>
</dbReference>
<dbReference type="AlphaFoldDB" id="A0A098S4J6"/>
<dbReference type="NCBIfam" id="NF000940">
    <property type="entry name" value="PRK00094.1-2"/>
    <property type="match status" value="1"/>
</dbReference>
<dbReference type="InterPro" id="IPR036291">
    <property type="entry name" value="NAD(P)-bd_dom_sf"/>
</dbReference>
<evidence type="ECO:0000256" key="12">
    <source>
        <dbReference type="PIRSR" id="PIRSR000114-3"/>
    </source>
</evidence>
<keyword evidence="4 9" id="KW-0560">Oxidoreductase</keyword>
<dbReference type="PIRSF" id="PIRSF000114">
    <property type="entry name" value="Glycerol-3-P_dh"/>
    <property type="match status" value="1"/>
</dbReference>
<dbReference type="GO" id="GO:0005975">
    <property type="term" value="P:carbohydrate metabolic process"/>
    <property type="evidence" value="ECO:0007669"/>
    <property type="project" value="InterPro"/>
</dbReference>
<dbReference type="InterPro" id="IPR006168">
    <property type="entry name" value="G3P_DH_NAD-dep"/>
</dbReference>
<dbReference type="InterPro" id="IPR011128">
    <property type="entry name" value="G3P_DH_NAD-dep_N"/>
</dbReference>
<comment type="catalytic activity">
    <reaction evidence="9">
        <text>sn-glycerol 3-phosphate + NAD(+) = dihydroxyacetone phosphate + NADH + H(+)</text>
        <dbReference type="Rhea" id="RHEA:11092"/>
        <dbReference type="ChEBI" id="CHEBI:15378"/>
        <dbReference type="ChEBI" id="CHEBI:57540"/>
        <dbReference type="ChEBI" id="CHEBI:57597"/>
        <dbReference type="ChEBI" id="CHEBI:57642"/>
        <dbReference type="ChEBI" id="CHEBI:57945"/>
        <dbReference type="EC" id="1.1.1.94"/>
    </reaction>
</comment>
<dbReference type="HAMAP" id="MF_00394">
    <property type="entry name" value="NAD_Glyc3P_dehydrog"/>
    <property type="match status" value="1"/>
</dbReference>
<keyword evidence="6 9" id="KW-0443">Lipid metabolism</keyword>
<dbReference type="GO" id="GO:0008654">
    <property type="term" value="P:phospholipid biosynthetic process"/>
    <property type="evidence" value="ECO:0007669"/>
    <property type="project" value="UniProtKB-KW"/>
</dbReference>
<feature type="binding site" evidence="9">
    <location>
        <position position="269"/>
    </location>
    <ligand>
        <name>sn-glycerol 3-phosphate</name>
        <dbReference type="ChEBI" id="CHEBI:57597"/>
    </ligand>
</feature>
<dbReference type="RefSeq" id="WP_044226341.1">
    <property type="nucleotide sequence ID" value="NZ_JBKAGJ010000002.1"/>
</dbReference>
<feature type="binding site" evidence="9">
    <location>
        <position position="107"/>
    </location>
    <ligand>
        <name>NADPH</name>
        <dbReference type="ChEBI" id="CHEBI:57783"/>
    </ligand>
</feature>
<evidence type="ECO:0000256" key="6">
    <source>
        <dbReference type="ARBA" id="ARBA00023098"/>
    </source>
</evidence>
<dbReference type="GO" id="GO:0046167">
    <property type="term" value="P:glycerol-3-phosphate biosynthetic process"/>
    <property type="evidence" value="ECO:0007669"/>
    <property type="project" value="UniProtKB-UniRule"/>
</dbReference>
<dbReference type="STRING" id="1524460.IX84_23575"/>
<feature type="binding site" evidence="9">
    <location>
        <position position="270"/>
    </location>
    <ligand>
        <name>sn-glycerol 3-phosphate</name>
        <dbReference type="ChEBI" id="CHEBI:57597"/>
    </ligand>
</feature>
<reference evidence="17 18" key="1">
    <citation type="journal article" date="2014" name="Int. J. Syst. Evol. Microbiol.">
        <title>Phaeodactylibacter xiamenensis gen. nov., sp. nov., a member of the family Saprospiraceae isolated from the marine alga Phaeodactylum tricornutum.</title>
        <authorList>
            <person name="Chen Z.Jr."/>
            <person name="Lei X."/>
            <person name="Lai Q."/>
            <person name="Li Y."/>
            <person name="Zhang B."/>
            <person name="Zhang J."/>
            <person name="Zhang H."/>
            <person name="Yang L."/>
            <person name="Zheng W."/>
            <person name="Tian Y."/>
            <person name="Yu Z."/>
            <person name="Xu H.Jr."/>
            <person name="Zheng T."/>
        </authorList>
    </citation>
    <scope>NUCLEOTIDE SEQUENCE [LARGE SCALE GENOMIC DNA]</scope>
    <source>
        <strain evidence="17 18">KD52</strain>
    </source>
</reference>
<comment type="subcellular location">
    <subcellularLocation>
        <location evidence="9">Cytoplasm</location>
    </subcellularLocation>
</comment>
<dbReference type="EMBL" id="JPOS01000082">
    <property type="protein sequence ID" value="KGE86117.1"/>
    <property type="molecule type" value="Genomic_DNA"/>
</dbReference>
<dbReference type="GO" id="GO:0141152">
    <property type="term" value="F:glycerol-3-phosphate dehydrogenase (NAD+) activity"/>
    <property type="evidence" value="ECO:0007669"/>
    <property type="project" value="RHEA"/>
</dbReference>
<evidence type="ECO:0000256" key="11">
    <source>
        <dbReference type="PIRSR" id="PIRSR000114-2"/>
    </source>
</evidence>